<dbReference type="Ensembl" id="ENSORLT00020025845.1">
    <property type="protein sequence ID" value="ENSORLP00020017331.1"/>
    <property type="gene ID" value="ENSORLG00020018396.1"/>
</dbReference>
<accession>A0A3P9L9H9</accession>
<reference evidence="1" key="3">
    <citation type="submission" date="2025-08" db="UniProtKB">
        <authorList>
            <consortium name="Ensembl"/>
        </authorList>
    </citation>
    <scope>IDENTIFICATION</scope>
    <source>
        <strain evidence="1">HNI</strain>
    </source>
</reference>
<reference evidence="1 2" key="2">
    <citation type="submission" date="2017-04" db="EMBL/GenBank/DDBJ databases">
        <title>CpG methylation of centromeres and impact of large insertions on vertebrate speciation.</title>
        <authorList>
            <person name="Ichikawa K."/>
            <person name="Yoshimura J."/>
            <person name="Morishita S."/>
        </authorList>
    </citation>
    <scope>NUCLEOTIDE SEQUENCE</scope>
    <source>
        <strain evidence="1 2">HNI</strain>
    </source>
</reference>
<sequence>RWPIRGHSGGLDTLYTGMRPKGCQLWLREPHGGFWLGEPHGGFWLGEPQGEFWLGEPHGGFWLGEAHGGFWLGEPHGGFWLGEPHGGFWLGEPHGGFWLGERSSSSIKADVGVSFRPGELLTGGRGGVDPTVPHDTVHF</sequence>
<dbReference type="AlphaFoldDB" id="A0A3P9L9H9"/>
<reference evidence="1" key="4">
    <citation type="submission" date="2025-09" db="UniProtKB">
        <authorList>
            <consortium name="Ensembl"/>
        </authorList>
    </citation>
    <scope>IDENTIFICATION</scope>
    <source>
        <strain evidence="1">HNI</strain>
    </source>
</reference>
<evidence type="ECO:0000313" key="2">
    <source>
        <dbReference type="Proteomes" id="UP000265180"/>
    </source>
</evidence>
<organism evidence="1 2">
    <name type="scientific">Oryzias latipes</name>
    <name type="common">Japanese rice fish</name>
    <name type="synonym">Japanese killifish</name>
    <dbReference type="NCBI Taxonomy" id="8090"/>
    <lineage>
        <taxon>Eukaryota</taxon>
        <taxon>Metazoa</taxon>
        <taxon>Chordata</taxon>
        <taxon>Craniata</taxon>
        <taxon>Vertebrata</taxon>
        <taxon>Euteleostomi</taxon>
        <taxon>Actinopterygii</taxon>
        <taxon>Neopterygii</taxon>
        <taxon>Teleostei</taxon>
        <taxon>Neoteleostei</taxon>
        <taxon>Acanthomorphata</taxon>
        <taxon>Ovalentaria</taxon>
        <taxon>Atherinomorphae</taxon>
        <taxon>Beloniformes</taxon>
        <taxon>Adrianichthyidae</taxon>
        <taxon>Oryziinae</taxon>
        <taxon>Oryzias</taxon>
    </lineage>
</organism>
<dbReference type="Proteomes" id="UP000265180">
    <property type="component" value="Chromosome 8"/>
</dbReference>
<evidence type="ECO:0000313" key="1">
    <source>
        <dbReference type="Ensembl" id="ENSORLP00020017331.1"/>
    </source>
</evidence>
<reference key="1">
    <citation type="journal article" date="2007" name="Nature">
        <title>The medaka draft genome and insights into vertebrate genome evolution.</title>
        <authorList>
            <person name="Kasahara M."/>
            <person name="Naruse K."/>
            <person name="Sasaki S."/>
            <person name="Nakatani Y."/>
            <person name="Qu W."/>
            <person name="Ahsan B."/>
            <person name="Yamada T."/>
            <person name="Nagayasu Y."/>
            <person name="Doi K."/>
            <person name="Kasai Y."/>
            <person name="Jindo T."/>
            <person name="Kobayashi D."/>
            <person name="Shimada A."/>
            <person name="Toyoda A."/>
            <person name="Kuroki Y."/>
            <person name="Fujiyama A."/>
            <person name="Sasaki T."/>
            <person name="Shimizu A."/>
            <person name="Asakawa S."/>
            <person name="Shimizu N."/>
            <person name="Hashimoto S."/>
            <person name="Yang J."/>
            <person name="Lee Y."/>
            <person name="Matsushima K."/>
            <person name="Sugano S."/>
            <person name="Sakaizumi M."/>
            <person name="Narita T."/>
            <person name="Ohishi K."/>
            <person name="Haga S."/>
            <person name="Ohta F."/>
            <person name="Nomoto H."/>
            <person name="Nogata K."/>
            <person name="Morishita T."/>
            <person name="Endo T."/>
            <person name="Shin-I T."/>
            <person name="Takeda H."/>
            <person name="Morishita S."/>
            <person name="Kohara Y."/>
        </authorList>
    </citation>
    <scope>NUCLEOTIDE SEQUENCE [LARGE SCALE GENOMIC DNA]</scope>
    <source>
        <strain>Hd-rR</strain>
    </source>
</reference>
<name>A0A3P9L9H9_ORYLA</name>
<proteinExistence type="predicted"/>
<protein>
    <submittedName>
        <fullName evidence="1">Uncharacterized protein</fullName>
    </submittedName>
</protein>